<evidence type="ECO:0000256" key="6">
    <source>
        <dbReference type="ARBA" id="ARBA00022723"/>
    </source>
</evidence>
<dbReference type="PROSITE" id="PS51873">
    <property type="entry name" value="TRIAD"/>
    <property type="match status" value="1"/>
</dbReference>
<feature type="region of interest" description="Disordered" evidence="13">
    <location>
        <begin position="108"/>
        <end position="127"/>
    </location>
</feature>
<feature type="compositionally biased region" description="Pro residues" evidence="13">
    <location>
        <begin position="1"/>
        <end position="13"/>
    </location>
</feature>
<keyword evidence="9" id="KW-0833">Ubl conjugation pathway</keyword>
<dbReference type="Gene3D" id="1.20.1510.10">
    <property type="entry name" value="Cation efflux protein transmembrane domain"/>
    <property type="match status" value="1"/>
</dbReference>
<feature type="compositionally biased region" description="Polar residues" evidence="13">
    <location>
        <begin position="625"/>
        <end position="642"/>
    </location>
</feature>
<keyword evidence="4" id="KW-0808">Transferase</keyword>
<dbReference type="InterPro" id="IPR044066">
    <property type="entry name" value="TRIAD_supradom"/>
</dbReference>
<dbReference type="GO" id="GO:0016020">
    <property type="term" value="C:membrane"/>
    <property type="evidence" value="ECO:0007669"/>
    <property type="project" value="UniProtKB-SubCell"/>
</dbReference>
<keyword evidence="12 14" id="KW-0472">Membrane</keyword>
<evidence type="ECO:0000256" key="8">
    <source>
        <dbReference type="ARBA" id="ARBA00022771"/>
    </source>
</evidence>
<evidence type="ECO:0000313" key="16">
    <source>
        <dbReference type="EMBL" id="USP73930.1"/>
    </source>
</evidence>
<keyword evidence="10" id="KW-0862">Zinc</keyword>
<protein>
    <recommendedName>
        <fullName evidence="3">RBR-type E3 ubiquitin transferase</fullName>
        <ecNumber evidence="3">2.3.2.31</ecNumber>
    </recommendedName>
</protein>
<dbReference type="VEuPathDB" id="FungiDB:yc1106_01204"/>
<evidence type="ECO:0000256" key="14">
    <source>
        <dbReference type="SAM" id="Phobius"/>
    </source>
</evidence>
<feature type="region of interest" description="Disordered" evidence="13">
    <location>
        <begin position="42"/>
        <end position="64"/>
    </location>
</feature>
<feature type="transmembrane region" description="Helical" evidence="14">
    <location>
        <begin position="366"/>
        <end position="385"/>
    </location>
</feature>
<dbReference type="Proteomes" id="UP001056012">
    <property type="component" value="Chromosome 1"/>
</dbReference>
<comment type="catalytic activity">
    <reaction evidence="1">
        <text>[E2 ubiquitin-conjugating enzyme]-S-ubiquitinyl-L-cysteine + [acceptor protein]-L-lysine = [E2 ubiquitin-conjugating enzyme]-L-cysteine + [acceptor protein]-N(6)-ubiquitinyl-L-lysine.</text>
        <dbReference type="EC" id="2.3.2.31"/>
    </reaction>
</comment>
<dbReference type="CDD" id="cd22584">
    <property type="entry name" value="Rcat_RBR_unk"/>
    <property type="match status" value="1"/>
</dbReference>
<proteinExistence type="predicted"/>
<keyword evidence="6" id="KW-0479">Metal-binding</keyword>
<feature type="region of interest" description="Disordered" evidence="13">
    <location>
        <begin position="543"/>
        <end position="733"/>
    </location>
</feature>
<evidence type="ECO:0000256" key="9">
    <source>
        <dbReference type="ARBA" id="ARBA00022786"/>
    </source>
</evidence>
<dbReference type="InterPro" id="IPR002867">
    <property type="entry name" value="IBR_dom"/>
</dbReference>
<evidence type="ECO:0000259" key="15">
    <source>
        <dbReference type="PROSITE" id="PS51873"/>
    </source>
</evidence>
<dbReference type="GO" id="GO:0016567">
    <property type="term" value="P:protein ubiquitination"/>
    <property type="evidence" value="ECO:0007669"/>
    <property type="project" value="InterPro"/>
</dbReference>
<dbReference type="InterPro" id="IPR027469">
    <property type="entry name" value="Cation_efflux_TMD_sf"/>
</dbReference>
<comment type="subcellular location">
    <subcellularLocation>
        <location evidence="2">Membrane</location>
        <topology evidence="2">Multi-pass membrane protein</topology>
    </subcellularLocation>
</comment>
<dbReference type="GO" id="GO:0030003">
    <property type="term" value="P:intracellular monoatomic cation homeostasis"/>
    <property type="evidence" value="ECO:0007669"/>
    <property type="project" value="UniProtKB-ARBA"/>
</dbReference>
<accession>A0A9Q9DP95</accession>
<feature type="region of interest" description="Disordered" evidence="13">
    <location>
        <begin position="1047"/>
        <end position="1102"/>
    </location>
</feature>
<evidence type="ECO:0000256" key="3">
    <source>
        <dbReference type="ARBA" id="ARBA00012251"/>
    </source>
</evidence>
<feature type="region of interest" description="Disordered" evidence="13">
    <location>
        <begin position="1"/>
        <end position="25"/>
    </location>
</feature>
<dbReference type="InterPro" id="IPR017907">
    <property type="entry name" value="Znf_RING_CS"/>
</dbReference>
<dbReference type="GO" id="GO:0008324">
    <property type="term" value="F:monoatomic cation transmembrane transporter activity"/>
    <property type="evidence" value="ECO:0007669"/>
    <property type="project" value="InterPro"/>
</dbReference>
<organism evidence="16 17">
    <name type="scientific">Curvularia clavata</name>
    <dbReference type="NCBI Taxonomy" id="95742"/>
    <lineage>
        <taxon>Eukaryota</taxon>
        <taxon>Fungi</taxon>
        <taxon>Dikarya</taxon>
        <taxon>Ascomycota</taxon>
        <taxon>Pezizomycotina</taxon>
        <taxon>Dothideomycetes</taxon>
        <taxon>Pleosporomycetidae</taxon>
        <taxon>Pleosporales</taxon>
        <taxon>Pleosporineae</taxon>
        <taxon>Pleosporaceae</taxon>
        <taxon>Curvularia</taxon>
    </lineage>
</organism>
<feature type="compositionally biased region" description="Basic and acidic residues" evidence="13">
    <location>
        <begin position="721"/>
        <end position="733"/>
    </location>
</feature>
<feature type="transmembrane region" description="Helical" evidence="14">
    <location>
        <begin position="245"/>
        <end position="263"/>
    </location>
</feature>
<feature type="compositionally biased region" description="Basic and acidic residues" evidence="13">
    <location>
        <begin position="497"/>
        <end position="523"/>
    </location>
</feature>
<evidence type="ECO:0000256" key="1">
    <source>
        <dbReference type="ARBA" id="ARBA00001798"/>
    </source>
</evidence>
<name>A0A9Q9DP95_CURCL</name>
<feature type="domain" description="RING-type" evidence="15">
    <location>
        <begin position="738"/>
        <end position="942"/>
    </location>
</feature>
<dbReference type="InterPro" id="IPR031127">
    <property type="entry name" value="E3_UB_ligase_RBR"/>
</dbReference>
<feature type="compositionally biased region" description="Low complexity" evidence="13">
    <location>
        <begin position="1062"/>
        <end position="1082"/>
    </location>
</feature>
<dbReference type="OrthoDB" id="9977870at2759"/>
<sequence length="1149" mass="128493">MPLPAPPRTPTPPPDEDAPQAVGLGLEGDLSSRTLAASTNGLLSPMSATFPSKQYATLGPSDSVSQRASPATLYTPASATFPYTPASTASGAAMDTDGSENLNPFNFQSVTYQPGRPQAKSNDVGRRRGHKYKHSSVSHQIFLEPAPRAPLQLPASLPIPTFKEYRSSMSKDQKLRLAWCFCHLVVGGLVQWGAHESLALTVLSRLIFYDALGAFLCVAVDVGANFEVWKRSSIRHPFGFERLEVIAGLGMSVGLLFMGLDLISHGLTHALENTGGHEAHHVDGHERVSPGSIDLAALSGIVSTLVSAIVLKNHARIGKVMRLSAIANLPSVLSNPSHFLTLSCSSLLLVLPLLSIQMYVWLDRTLSFSVAFSMVALGWIQGWTLGKMLLMSYSGPGVSDVVRELEADPAIRSVDEAKFWQVHYGLCQANLKVRVRRLDEIGRLRDRIGSMVRNRLGGGSMGMGMARLRDERSARYRDDGEYLDDRDRKHRRRHKDSKHDDDVAISTRDRERRERRRAEDTRRQAELDIDELRARRESYYTRNEAERRRDRERDRMAHESRREAAKERSSRSSKEVRRDSTRRSSKKRNVIPEDEDFVFGRPKSMGHVEEITVRRPSTRKRSEEGGSSNRTAYTPVSGSGSASVRRAEIPILSRNTSVREPKAPTPVSRPSVRRTGTTKSPAPPTPLTRTQSVKEAARRSTGGILSSFFKPSLSRNTSSSAHKDHREHRESRESREVQRADCLVCMNDDLPIHKTVKLACGHRMCYSCLKRQFTLSVKDPQHMPPRCCTSEHIPLKYADRLFDDKFKVLWNRKFQEYTTANRLYCPTKGCGQWIKPSKIKMDPTYGRKYARCSTCNTKVCVLCNAKFHTKRECPKDEETNRVVEMAKEQGWQRCYSCKAVVELKEGCNHMTCRCTAQFCMVCAAPWKTCNCPWFNYQHIPDDDRLNDMRVPYAPQPRYPDVEVIEIAEPVPPVARRASVSVRPRERAERDYDRAERVLSGHLRNSLHLPTPTVSSARRTEPEVQIYGIGNAGGHHMNDSYAIRSVPTSAARPATRQSTSRQSTPRNSFFSSSRRVSAPAPSRSAPPPQTTQVVTSSVMAGLSKDGKKVGANRVGTWLNHVQIDPEATVTAAEGVEVDDWRCDGTMIGID</sequence>
<dbReference type="EMBL" id="CP089274">
    <property type="protein sequence ID" value="USP73930.1"/>
    <property type="molecule type" value="Genomic_DNA"/>
</dbReference>
<reference evidence="16" key="1">
    <citation type="submission" date="2021-12" db="EMBL/GenBank/DDBJ databases">
        <title>Curvularia clavata genome.</title>
        <authorList>
            <person name="Cao Y."/>
        </authorList>
    </citation>
    <scope>NUCLEOTIDE SEQUENCE</scope>
    <source>
        <strain evidence="16">Yc1106</strain>
    </source>
</reference>
<dbReference type="SUPFAM" id="SSF161111">
    <property type="entry name" value="Cation efflux protein transmembrane domain-like"/>
    <property type="match status" value="1"/>
</dbReference>
<dbReference type="CDD" id="cd20335">
    <property type="entry name" value="BRcat_RBR"/>
    <property type="match status" value="1"/>
</dbReference>
<dbReference type="EC" id="2.3.2.31" evidence="3"/>
<evidence type="ECO:0000256" key="10">
    <source>
        <dbReference type="ARBA" id="ARBA00022833"/>
    </source>
</evidence>
<dbReference type="Gene3D" id="1.20.120.1750">
    <property type="match status" value="1"/>
</dbReference>
<dbReference type="PANTHER" id="PTHR11685">
    <property type="entry name" value="RBR FAMILY RING FINGER AND IBR DOMAIN-CONTAINING"/>
    <property type="match status" value="1"/>
</dbReference>
<evidence type="ECO:0000256" key="5">
    <source>
        <dbReference type="ARBA" id="ARBA00022692"/>
    </source>
</evidence>
<evidence type="ECO:0000256" key="2">
    <source>
        <dbReference type="ARBA" id="ARBA00004141"/>
    </source>
</evidence>
<dbReference type="GO" id="GO:0008270">
    <property type="term" value="F:zinc ion binding"/>
    <property type="evidence" value="ECO:0007669"/>
    <property type="project" value="UniProtKB-KW"/>
</dbReference>
<evidence type="ECO:0000256" key="7">
    <source>
        <dbReference type="ARBA" id="ARBA00022737"/>
    </source>
</evidence>
<keyword evidence="11 14" id="KW-1133">Transmembrane helix</keyword>
<evidence type="ECO:0000256" key="12">
    <source>
        <dbReference type="ARBA" id="ARBA00023136"/>
    </source>
</evidence>
<dbReference type="PROSITE" id="PS00518">
    <property type="entry name" value="ZF_RING_1"/>
    <property type="match status" value="1"/>
</dbReference>
<keyword evidence="17" id="KW-1185">Reference proteome</keyword>
<feature type="compositionally biased region" description="Basic and acidic residues" evidence="13">
    <location>
        <begin position="543"/>
        <end position="582"/>
    </location>
</feature>
<dbReference type="SUPFAM" id="SSF57850">
    <property type="entry name" value="RING/U-box"/>
    <property type="match status" value="2"/>
</dbReference>
<feature type="transmembrane region" description="Helical" evidence="14">
    <location>
        <begin position="206"/>
        <end position="224"/>
    </location>
</feature>
<dbReference type="Pfam" id="PF01545">
    <property type="entry name" value="Cation_efflux"/>
    <property type="match status" value="1"/>
</dbReference>
<dbReference type="AlphaFoldDB" id="A0A9Q9DP95"/>
<keyword evidence="8" id="KW-0863">Zinc-finger</keyword>
<gene>
    <name evidence="16" type="ORF">yc1106_01204</name>
</gene>
<keyword evidence="5 14" id="KW-0812">Transmembrane</keyword>
<feature type="region of interest" description="Disordered" evidence="13">
    <location>
        <begin position="487"/>
        <end position="523"/>
    </location>
</feature>
<evidence type="ECO:0000256" key="13">
    <source>
        <dbReference type="SAM" id="MobiDB-lite"/>
    </source>
</evidence>
<dbReference type="InterPro" id="IPR058533">
    <property type="entry name" value="Cation_efflux_TM"/>
</dbReference>
<dbReference type="Pfam" id="PF01485">
    <property type="entry name" value="IBR"/>
    <property type="match status" value="1"/>
</dbReference>
<dbReference type="GO" id="GO:0061630">
    <property type="term" value="F:ubiquitin protein ligase activity"/>
    <property type="evidence" value="ECO:0007669"/>
    <property type="project" value="UniProtKB-EC"/>
</dbReference>
<feature type="transmembrane region" description="Helical" evidence="14">
    <location>
        <begin position="339"/>
        <end position="360"/>
    </location>
</feature>
<feature type="transmembrane region" description="Helical" evidence="14">
    <location>
        <begin position="175"/>
        <end position="194"/>
    </location>
</feature>
<evidence type="ECO:0000256" key="11">
    <source>
        <dbReference type="ARBA" id="ARBA00022989"/>
    </source>
</evidence>
<keyword evidence="7" id="KW-0677">Repeat</keyword>
<evidence type="ECO:0000256" key="4">
    <source>
        <dbReference type="ARBA" id="ARBA00022679"/>
    </source>
</evidence>
<dbReference type="GO" id="GO:0098771">
    <property type="term" value="P:inorganic ion homeostasis"/>
    <property type="evidence" value="ECO:0007669"/>
    <property type="project" value="UniProtKB-ARBA"/>
</dbReference>
<evidence type="ECO:0000313" key="17">
    <source>
        <dbReference type="Proteomes" id="UP001056012"/>
    </source>
</evidence>